<evidence type="ECO:0000313" key="3">
    <source>
        <dbReference type="Proteomes" id="UP000265520"/>
    </source>
</evidence>
<sequence length="99" mass="11323">AAFSEEEAIDRRIKMLEEELKLLFKKKEAFRVGTQEDVSKLLGKRRTLARLESKRKSLGDNLSKIMEDSEVAKKCKHALEDMHASAIEAAQDLECFVLE</sequence>
<organism evidence="2 3">
    <name type="scientific">Trifolium medium</name>
    <dbReference type="NCBI Taxonomy" id="97028"/>
    <lineage>
        <taxon>Eukaryota</taxon>
        <taxon>Viridiplantae</taxon>
        <taxon>Streptophyta</taxon>
        <taxon>Embryophyta</taxon>
        <taxon>Tracheophyta</taxon>
        <taxon>Spermatophyta</taxon>
        <taxon>Magnoliopsida</taxon>
        <taxon>eudicotyledons</taxon>
        <taxon>Gunneridae</taxon>
        <taxon>Pentapetalae</taxon>
        <taxon>rosids</taxon>
        <taxon>fabids</taxon>
        <taxon>Fabales</taxon>
        <taxon>Fabaceae</taxon>
        <taxon>Papilionoideae</taxon>
        <taxon>50 kb inversion clade</taxon>
        <taxon>NPAAA clade</taxon>
        <taxon>Hologalegina</taxon>
        <taxon>IRL clade</taxon>
        <taxon>Trifolieae</taxon>
        <taxon>Trifolium</taxon>
    </lineage>
</organism>
<evidence type="ECO:0000256" key="1">
    <source>
        <dbReference type="SAM" id="Coils"/>
    </source>
</evidence>
<reference evidence="2 3" key="1">
    <citation type="journal article" date="2018" name="Front. Plant Sci.">
        <title>Red Clover (Trifolium pratense) and Zigzag Clover (T. medium) - A Picture of Genomic Similarities and Differences.</title>
        <authorList>
            <person name="Dluhosova J."/>
            <person name="Istvanek J."/>
            <person name="Nedelnik J."/>
            <person name="Repkova J."/>
        </authorList>
    </citation>
    <scope>NUCLEOTIDE SEQUENCE [LARGE SCALE GENOMIC DNA]</scope>
    <source>
        <strain evidence="3">cv. 10/8</strain>
        <tissue evidence="2">Leaf</tissue>
    </source>
</reference>
<feature type="coiled-coil region" evidence="1">
    <location>
        <begin position="6"/>
        <end position="68"/>
    </location>
</feature>
<accession>A0A392S8L1</accession>
<protein>
    <submittedName>
        <fullName evidence="2">Uncharacterized protein</fullName>
    </submittedName>
</protein>
<dbReference type="AlphaFoldDB" id="A0A392S8L1"/>
<proteinExistence type="predicted"/>
<dbReference type="Proteomes" id="UP000265520">
    <property type="component" value="Unassembled WGS sequence"/>
</dbReference>
<evidence type="ECO:0000313" key="2">
    <source>
        <dbReference type="EMBL" id="MCI44747.1"/>
    </source>
</evidence>
<comment type="caution">
    <text evidence="2">The sequence shown here is derived from an EMBL/GenBank/DDBJ whole genome shotgun (WGS) entry which is preliminary data.</text>
</comment>
<name>A0A392S8L1_9FABA</name>
<keyword evidence="1" id="KW-0175">Coiled coil</keyword>
<dbReference type="EMBL" id="LXQA010334816">
    <property type="protein sequence ID" value="MCI44747.1"/>
    <property type="molecule type" value="Genomic_DNA"/>
</dbReference>
<feature type="non-terminal residue" evidence="2">
    <location>
        <position position="1"/>
    </location>
</feature>
<keyword evidence="3" id="KW-1185">Reference proteome</keyword>